<dbReference type="EMBL" id="JAVIIW010000004">
    <property type="protein sequence ID" value="MDX8477927.1"/>
    <property type="molecule type" value="Genomic_DNA"/>
</dbReference>
<dbReference type="PROSITE" id="PS50893">
    <property type="entry name" value="ABC_TRANSPORTER_2"/>
    <property type="match status" value="2"/>
</dbReference>
<proteinExistence type="inferred from homology"/>
<dbReference type="SMART" id="SM00382">
    <property type="entry name" value="AAA"/>
    <property type="match status" value="2"/>
</dbReference>
<dbReference type="GO" id="GO:0005524">
    <property type="term" value="F:ATP binding"/>
    <property type="evidence" value="ECO:0007669"/>
    <property type="project" value="UniProtKB-KW"/>
</dbReference>
<evidence type="ECO:0000256" key="3">
    <source>
        <dbReference type="ARBA" id="ARBA00022840"/>
    </source>
</evidence>
<feature type="domain" description="ABC transporter" evidence="4">
    <location>
        <begin position="3"/>
        <end position="232"/>
    </location>
</feature>
<dbReference type="PANTHER" id="PTHR43038">
    <property type="entry name" value="ATP-BINDING CASSETTE, SUB-FAMILY H, MEMBER 1"/>
    <property type="match status" value="1"/>
</dbReference>
<dbReference type="PROSITE" id="PS00211">
    <property type="entry name" value="ABC_TRANSPORTER_1"/>
    <property type="match status" value="1"/>
</dbReference>
<comment type="caution">
    <text evidence="5">The sequence shown here is derived from an EMBL/GenBank/DDBJ whole genome shotgun (WGS) entry which is preliminary data.</text>
</comment>
<dbReference type="Pfam" id="PF00005">
    <property type="entry name" value="ABC_tran"/>
    <property type="match status" value="2"/>
</dbReference>
<dbReference type="InterPro" id="IPR003593">
    <property type="entry name" value="AAA+_ATPase"/>
</dbReference>
<evidence type="ECO:0000256" key="1">
    <source>
        <dbReference type="ARBA" id="ARBA00005417"/>
    </source>
</evidence>
<dbReference type="Gene3D" id="3.40.50.300">
    <property type="entry name" value="P-loop containing nucleotide triphosphate hydrolases"/>
    <property type="match status" value="2"/>
</dbReference>
<evidence type="ECO:0000313" key="5">
    <source>
        <dbReference type="EMBL" id="MDX8477927.1"/>
    </source>
</evidence>
<dbReference type="PANTHER" id="PTHR43038:SF3">
    <property type="entry name" value="ABC TRANSPORTER G FAMILY MEMBER 20 ISOFORM X1"/>
    <property type="match status" value="1"/>
</dbReference>
<protein>
    <submittedName>
        <fullName evidence="5">ATP-binding cassette domain-containing protein</fullName>
    </submittedName>
</protein>
<feature type="domain" description="ABC transporter" evidence="4">
    <location>
        <begin position="314"/>
        <end position="543"/>
    </location>
</feature>
<evidence type="ECO:0000256" key="2">
    <source>
        <dbReference type="ARBA" id="ARBA00022741"/>
    </source>
</evidence>
<keyword evidence="6" id="KW-1185">Reference proteome</keyword>
<dbReference type="CDD" id="cd03230">
    <property type="entry name" value="ABC_DR_subfamily_A"/>
    <property type="match status" value="2"/>
</dbReference>
<reference evidence="5 6" key="1">
    <citation type="submission" date="2023-08" db="EMBL/GenBank/DDBJ databases">
        <title>Implementing the SeqCode for naming new Mesorhizobium species isolated from Vachellia karroo root nodules.</title>
        <authorList>
            <person name="Van Lill M."/>
        </authorList>
    </citation>
    <scope>NUCLEOTIDE SEQUENCE [LARGE SCALE GENOMIC DNA]</scope>
    <source>
        <strain evidence="5 6">VK24D</strain>
    </source>
</reference>
<dbReference type="InterPro" id="IPR027417">
    <property type="entry name" value="P-loop_NTPase"/>
</dbReference>
<accession>A0ABU4XT96</accession>
<evidence type="ECO:0000259" key="4">
    <source>
        <dbReference type="PROSITE" id="PS50893"/>
    </source>
</evidence>
<keyword evidence="3 5" id="KW-0067">ATP-binding</keyword>
<dbReference type="InterPro" id="IPR003439">
    <property type="entry name" value="ABC_transporter-like_ATP-bd"/>
</dbReference>
<dbReference type="RefSeq" id="WP_320286351.1">
    <property type="nucleotide sequence ID" value="NZ_JAVIIW010000004.1"/>
</dbReference>
<keyword evidence="2" id="KW-0547">Nucleotide-binding</keyword>
<dbReference type="Proteomes" id="UP001287059">
    <property type="component" value="Unassembled WGS sequence"/>
</dbReference>
<dbReference type="SUPFAM" id="SSF52540">
    <property type="entry name" value="P-loop containing nucleoside triphosphate hydrolases"/>
    <property type="match status" value="2"/>
</dbReference>
<comment type="similarity">
    <text evidence="1">Belongs to the ABC transporter superfamily.</text>
</comment>
<dbReference type="InterPro" id="IPR017871">
    <property type="entry name" value="ABC_transporter-like_CS"/>
</dbReference>
<sequence>MIIDATRLGRRLGRTRALADLSFTVAEGELFGVVGPDGAGKTTLLQMLSAILDPTEGSCRVLGFDSVREAHKIVSAIGYMPQGFSLYQRLTVDENLEFAASIRNVPAAAWGERRERLLAMTGLAPFSDRQAGRLSGGMKKKLALCANLVHQPPLLLLDEPSLGVDPVSRREFWKLLEEFRRAGTTIVVATSYMDEADRCDRVLFLERGRSLAVGTPAELRAGASADVYEISGADLAGAEAKLRALPALRSLKRLPDRLRAVVARTEPGSGIEIPSFSRVPPSLEDVFAMLERENGAQTSPVGITPIRTPAKTAIRAEGVTCRFGSFTAVDNVSLSIDAGEIFGFLGPNGAGKTTFIRVLCGLQEPLAGRVEVAGIDVRRKPRALRPYIGYVSQLFSLYPDLTVGENLAFFAGVYGLKGSARADAIEWAVSMAGLDGLDAVLLRDASGAIRQRVALACSVMHRPPVLFLDEPTSGVDPVSRHRFWELIRALAKAGVTVFVTTHYLEEAGYCDRLGMMLAGRLIGLGTLAELRAGLPEGTAANPEEIFLAYVEREQKKQERVAP</sequence>
<organism evidence="5 6">
    <name type="scientific">Mesorhizobium album</name>
    <dbReference type="NCBI Taxonomy" id="3072314"/>
    <lineage>
        <taxon>Bacteria</taxon>
        <taxon>Pseudomonadati</taxon>
        <taxon>Pseudomonadota</taxon>
        <taxon>Alphaproteobacteria</taxon>
        <taxon>Hyphomicrobiales</taxon>
        <taxon>Phyllobacteriaceae</taxon>
        <taxon>Mesorhizobium</taxon>
    </lineage>
</organism>
<evidence type="ECO:0000313" key="6">
    <source>
        <dbReference type="Proteomes" id="UP001287059"/>
    </source>
</evidence>
<gene>
    <name evidence="5" type="ORF">RFN28_05445</name>
</gene>
<name>A0ABU4XT96_9HYPH</name>